<keyword evidence="2" id="KW-1185">Reference proteome</keyword>
<evidence type="ECO:0000313" key="2">
    <source>
        <dbReference type="Proteomes" id="UP000314294"/>
    </source>
</evidence>
<accession>A0A4Z2I9X2</accession>
<dbReference type="Proteomes" id="UP000314294">
    <property type="component" value="Unassembled WGS sequence"/>
</dbReference>
<organism evidence="1 2">
    <name type="scientific">Liparis tanakae</name>
    <name type="common">Tanaka's snailfish</name>
    <dbReference type="NCBI Taxonomy" id="230148"/>
    <lineage>
        <taxon>Eukaryota</taxon>
        <taxon>Metazoa</taxon>
        <taxon>Chordata</taxon>
        <taxon>Craniata</taxon>
        <taxon>Vertebrata</taxon>
        <taxon>Euteleostomi</taxon>
        <taxon>Actinopterygii</taxon>
        <taxon>Neopterygii</taxon>
        <taxon>Teleostei</taxon>
        <taxon>Neoteleostei</taxon>
        <taxon>Acanthomorphata</taxon>
        <taxon>Eupercaria</taxon>
        <taxon>Perciformes</taxon>
        <taxon>Cottioidei</taxon>
        <taxon>Cottales</taxon>
        <taxon>Liparidae</taxon>
        <taxon>Liparis</taxon>
    </lineage>
</organism>
<comment type="caution">
    <text evidence="1">The sequence shown here is derived from an EMBL/GenBank/DDBJ whole genome shotgun (WGS) entry which is preliminary data.</text>
</comment>
<dbReference type="EMBL" id="SRLO01000111">
    <property type="protein sequence ID" value="TNN74747.1"/>
    <property type="molecule type" value="Genomic_DNA"/>
</dbReference>
<sequence>MGLWVIPAITQDTQSPAPRPSQILSHASLMPTSSLGLPAAGPLSASGQGTVPLDQALPQLLDLAGQPLYQREAGGLGHLPLEVLQNAHRHTTSRDRDSQTQLLLHRLELHSRVRSGVGPRSDTRAQLSAELLDPVRLLGHHLTESAGRVLEGGGGRGGIGHVRGQRTWASCVRECSAACSWLTMPSLSLRMLLCLSSLSCCCRWTFLQASHTCSSSKARPRTSTSRL</sequence>
<proteinExistence type="predicted"/>
<reference evidence="1 2" key="1">
    <citation type="submission" date="2019-03" db="EMBL/GenBank/DDBJ databases">
        <title>First draft genome of Liparis tanakae, snailfish: a comprehensive survey of snailfish specific genes.</title>
        <authorList>
            <person name="Kim W."/>
            <person name="Song I."/>
            <person name="Jeong J.-H."/>
            <person name="Kim D."/>
            <person name="Kim S."/>
            <person name="Ryu S."/>
            <person name="Song J.Y."/>
            <person name="Lee S.K."/>
        </authorList>
    </citation>
    <scope>NUCLEOTIDE SEQUENCE [LARGE SCALE GENOMIC DNA]</scope>
    <source>
        <tissue evidence="1">Muscle</tissue>
    </source>
</reference>
<evidence type="ECO:0000313" key="1">
    <source>
        <dbReference type="EMBL" id="TNN74747.1"/>
    </source>
</evidence>
<name>A0A4Z2I9X2_9TELE</name>
<protein>
    <submittedName>
        <fullName evidence="1">Uncharacterized protein</fullName>
    </submittedName>
</protein>
<dbReference type="AlphaFoldDB" id="A0A4Z2I9X2"/>
<gene>
    <name evidence="1" type="ORF">EYF80_015065</name>
</gene>